<protein>
    <submittedName>
        <fullName evidence="1">Uncharacterized protein</fullName>
    </submittedName>
</protein>
<organism evidence="1 2">
    <name type="scientific">Oryza sativa subsp. japonica</name>
    <name type="common">Rice</name>
    <dbReference type="NCBI Taxonomy" id="39947"/>
    <lineage>
        <taxon>Eukaryota</taxon>
        <taxon>Viridiplantae</taxon>
        <taxon>Streptophyta</taxon>
        <taxon>Embryophyta</taxon>
        <taxon>Tracheophyta</taxon>
        <taxon>Spermatophyta</taxon>
        <taxon>Magnoliopsida</taxon>
        <taxon>Liliopsida</taxon>
        <taxon>Poales</taxon>
        <taxon>Poaceae</taxon>
        <taxon>BOP clade</taxon>
        <taxon>Oryzoideae</taxon>
        <taxon>Oryzeae</taxon>
        <taxon>Oryzinae</taxon>
        <taxon>Oryza</taxon>
        <taxon>Oryza sativa</taxon>
    </lineage>
</organism>
<reference evidence="2" key="1">
    <citation type="journal article" date="2005" name="Nature">
        <title>The map-based sequence of the rice genome.</title>
        <authorList>
            <consortium name="International rice genome sequencing project (IRGSP)"/>
            <person name="Matsumoto T."/>
            <person name="Wu J."/>
            <person name="Kanamori H."/>
            <person name="Katayose Y."/>
            <person name="Fujisawa M."/>
            <person name="Namiki N."/>
            <person name="Mizuno H."/>
            <person name="Yamamoto K."/>
            <person name="Antonio B.A."/>
            <person name="Baba T."/>
            <person name="Sakata K."/>
            <person name="Nagamura Y."/>
            <person name="Aoki H."/>
            <person name="Arikawa K."/>
            <person name="Arita K."/>
            <person name="Bito T."/>
            <person name="Chiden Y."/>
            <person name="Fujitsuka N."/>
            <person name="Fukunaka R."/>
            <person name="Hamada M."/>
            <person name="Harada C."/>
            <person name="Hayashi A."/>
            <person name="Hijishita S."/>
            <person name="Honda M."/>
            <person name="Hosokawa S."/>
            <person name="Ichikawa Y."/>
            <person name="Idonuma A."/>
            <person name="Iijima M."/>
            <person name="Ikeda M."/>
            <person name="Ikeno M."/>
            <person name="Ito K."/>
            <person name="Ito S."/>
            <person name="Ito T."/>
            <person name="Ito Y."/>
            <person name="Ito Y."/>
            <person name="Iwabuchi A."/>
            <person name="Kamiya K."/>
            <person name="Karasawa W."/>
            <person name="Kurita K."/>
            <person name="Katagiri S."/>
            <person name="Kikuta A."/>
            <person name="Kobayashi H."/>
            <person name="Kobayashi N."/>
            <person name="Machita K."/>
            <person name="Maehara T."/>
            <person name="Masukawa M."/>
            <person name="Mizubayashi T."/>
            <person name="Mukai Y."/>
            <person name="Nagasaki H."/>
            <person name="Nagata Y."/>
            <person name="Naito S."/>
            <person name="Nakashima M."/>
            <person name="Nakama Y."/>
            <person name="Nakamichi Y."/>
            <person name="Nakamura M."/>
            <person name="Meguro A."/>
            <person name="Negishi M."/>
            <person name="Ohta I."/>
            <person name="Ohta T."/>
            <person name="Okamoto M."/>
            <person name="Ono N."/>
            <person name="Saji S."/>
            <person name="Sakaguchi M."/>
            <person name="Sakai K."/>
            <person name="Shibata M."/>
            <person name="Shimokawa T."/>
            <person name="Song J."/>
            <person name="Takazaki Y."/>
            <person name="Terasawa K."/>
            <person name="Tsugane M."/>
            <person name="Tsuji K."/>
            <person name="Ueda S."/>
            <person name="Waki K."/>
            <person name="Yamagata H."/>
            <person name="Yamamoto M."/>
            <person name="Yamamoto S."/>
            <person name="Yamane H."/>
            <person name="Yoshiki S."/>
            <person name="Yoshihara R."/>
            <person name="Yukawa K."/>
            <person name="Zhong H."/>
            <person name="Yano M."/>
            <person name="Yuan Q."/>
            <person name="Ouyang S."/>
            <person name="Liu J."/>
            <person name="Jones K.M."/>
            <person name="Gansberger K."/>
            <person name="Moffat K."/>
            <person name="Hill J."/>
            <person name="Bera J."/>
            <person name="Fadrosh D."/>
            <person name="Jin S."/>
            <person name="Johri S."/>
            <person name="Kim M."/>
            <person name="Overton L."/>
            <person name="Reardon M."/>
            <person name="Tsitrin T."/>
            <person name="Vuong H."/>
            <person name="Weaver B."/>
            <person name="Ciecko A."/>
            <person name="Tallon L."/>
            <person name="Jackson J."/>
            <person name="Pai G."/>
            <person name="Aken S.V."/>
            <person name="Utterback T."/>
            <person name="Reidmuller S."/>
            <person name="Feldblyum T."/>
            <person name="Hsiao J."/>
            <person name="Zismann V."/>
            <person name="Iobst S."/>
            <person name="de Vazeille A.R."/>
            <person name="Buell C.R."/>
            <person name="Ying K."/>
            <person name="Li Y."/>
            <person name="Lu T."/>
            <person name="Huang Y."/>
            <person name="Zhao Q."/>
            <person name="Feng Q."/>
            <person name="Zhang L."/>
            <person name="Zhu J."/>
            <person name="Weng Q."/>
            <person name="Mu J."/>
            <person name="Lu Y."/>
            <person name="Fan D."/>
            <person name="Liu Y."/>
            <person name="Guan J."/>
            <person name="Zhang Y."/>
            <person name="Yu S."/>
            <person name="Liu X."/>
            <person name="Zhang Y."/>
            <person name="Hong G."/>
            <person name="Han B."/>
            <person name="Choisne N."/>
            <person name="Demange N."/>
            <person name="Orjeda G."/>
            <person name="Samain S."/>
            <person name="Cattolico L."/>
            <person name="Pelletier E."/>
            <person name="Couloux A."/>
            <person name="Segurens B."/>
            <person name="Wincker P."/>
            <person name="D'Hont A."/>
            <person name="Scarpelli C."/>
            <person name="Weissenbach J."/>
            <person name="Salanoubat M."/>
            <person name="Quetier F."/>
            <person name="Yu Y."/>
            <person name="Kim H.R."/>
            <person name="Rambo T."/>
            <person name="Currie J."/>
            <person name="Collura K."/>
            <person name="Luo M."/>
            <person name="Yang T."/>
            <person name="Ammiraju J.S.S."/>
            <person name="Engler F."/>
            <person name="Soderlund C."/>
            <person name="Wing R.A."/>
            <person name="Palmer L.E."/>
            <person name="de la Bastide M."/>
            <person name="Spiegel L."/>
            <person name="Nascimento L."/>
            <person name="Zutavern T."/>
            <person name="O'Shaughnessy A."/>
            <person name="Dike S."/>
            <person name="Dedhia N."/>
            <person name="Preston R."/>
            <person name="Balija V."/>
            <person name="McCombie W.R."/>
            <person name="Chow T."/>
            <person name="Chen H."/>
            <person name="Chung M."/>
            <person name="Chen C."/>
            <person name="Shaw J."/>
            <person name="Wu H."/>
            <person name="Hsiao K."/>
            <person name="Chao Y."/>
            <person name="Chu M."/>
            <person name="Cheng C."/>
            <person name="Hour A."/>
            <person name="Lee P."/>
            <person name="Lin S."/>
            <person name="Lin Y."/>
            <person name="Liou J."/>
            <person name="Liu S."/>
            <person name="Hsing Y."/>
            <person name="Raghuvanshi S."/>
            <person name="Mohanty A."/>
            <person name="Bharti A.K."/>
            <person name="Gaur A."/>
            <person name="Gupta V."/>
            <person name="Kumar D."/>
            <person name="Ravi V."/>
            <person name="Vij S."/>
            <person name="Kapur A."/>
            <person name="Khurana P."/>
            <person name="Khurana P."/>
            <person name="Khurana J.P."/>
            <person name="Tyagi A.K."/>
            <person name="Gaikwad K."/>
            <person name="Singh A."/>
            <person name="Dalal V."/>
            <person name="Srivastava S."/>
            <person name="Dixit A."/>
            <person name="Pal A.K."/>
            <person name="Ghazi I.A."/>
            <person name="Yadav M."/>
            <person name="Pandit A."/>
            <person name="Bhargava A."/>
            <person name="Sureshbabu K."/>
            <person name="Batra K."/>
            <person name="Sharma T.R."/>
            <person name="Mohapatra T."/>
            <person name="Singh N.K."/>
            <person name="Messing J."/>
            <person name="Nelson A.B."/>
            <person name="Fuks G."/>
            <person name="Kavchok S."/>
            <person name="Keizer G."/>
            <person name="Linton E."/>
            <person name="Llaca V."/>
            <person name="Song R."/>
            <person name="Tanyolac B."/>
            <person name="Young S."/>
            <person name="Ho-Il K."/>
            <person name="Hahn J.H."/>
            <person name="Sangsakoo G."/>
            <person name="Vanavichit A."/>
            <person name="de Mattos Luiz.A.T."/>
            <person name="Zimmer P.D."/>
            <person name="Malone G."/>
            <person name="Dellagostin O."/>
            <person name="de Oliveira A.C."/>
            <person name="Bevan M."/>
            <person name="Bancroft I."/>
            <person name="Minx P."/>
            <person name="Cordum H."/>
            <person name="Wilson R."/>
            <person name="Cheng Z."/>
            <person name="Jin W."/>
            <person name="Jiang J."/>
            <person name="Leong S.A."/>
            <person name="Iwama H."/>
            <person name="Gojobori T."/>
            <person name="Itoh T."/>
            <person name="Niimura Y."/>
            <person name="Fujii Y."/>
            <person name="Habara T."/>
            <person name="Sakai H."/>
            <person name="Sato Y."/>
            <person name="Wilson G."/>
            <person name="Kumar K."/>
            <person name="McCouch S."/>
            <person name="Juretic N."/>
            <person name="Hoen D."/>
            <person name="Wright S."/>
            <person name="Bruskiewich R."/>
            <person name="Bureau T."/>
            <person name="Miyao A."/>
            <person name="Hirochika H."/>
            <person name="Nishikawa T."/>
            <person name="Kadowaki K."/>
            <person name="Sugiura M."/>
            <person name="Burr B."/>
            <person name="Sasaki T."/>
        </authorList>
    </citation>
    <scope>NUCLEOTIDE SEQUENCE [LARGE SCALE GENOMIC DNA]</scope>
    <source>
        <strain evidence="2">cv. Nipponbare</strain>
    </source>
</reference>
<dbReference type="EMBL" id="AP004131">
    <property type="protein sequence ID" value="BAD19366.1"/>
    <property type="molecule type" value="Genomic_DNA"/>
</dbReference>
<reference evidence="2" key="2">
    <citation type="journal article" date="2008" name="Nucleic Acids Res.">
        <title>The rice annotation project database (RAP-DB): 2008 update.</title>
        <authorList>
            <consortium name="The rice annotation project (RAP)"/>
        </authorList>
    </citation>
    <scope>GENOME REANNOTATION</scope>
    <source>
        <strain evidence="2">cv. Nipponbare</strain>
    </source>
</reference>
<sequence>MKAWQWRSRPPENGSPPPPPHCWFYPECMLVTRSYCLLLRLNLLRHGHPLDLAPMAEGGRREGGRLSRRMLTNVGFLASSFKALC</sequence>
<evidence type="ECO:0000313" key="2">
    <source>
        <dbReference type="Proteomes" id="UP000000763"/>
    </source>
</evidence>
<evidence type="ECO:0000313" key="1">
    <source>
        <dbReference type="EMBL" id="BAD19366.1"/>
    </source>
</evidence>
<proteinExistence type="predicted"/>
<dbReference type="AlphaFoldDB" id="Q6K8I2"/>
<gene>
    <name evidence="1" type="primary">OJ1057_F01.11</name>
</gene>
<accession>Q6K8I2</accession>
<dbReference type="Proteomes" id="UP000000763">
    <property type="component" value="Chromosome 2"/>
</dbReference>
<name>Q6K8I2_ORYSJ</name>